<accession>A0A9E5A4P3</accession>
<keyword evidence="3" id="KW-1185">Reference proteome</keyword>
<dbReference type="RefSeq" id="WP_048080097.1">
    <property type="nucleotide sequence ID" value="NZ_JAPVER010000018.1"/>
</dbReference>
<evidence type="ECO:0000313" key="2">
    <source>
        <dbReference type="EMBL" id="MCZ3372521.1"/>
    </source>
</evidence>
<dbReference type="Proteomes" id="UP001074446">
    <property type="component" value="Unassembled WGS sequence"/>
</dbReference>
<dbReference type="AlphaFoldDB" id="A0A9E5A4P3"/>
<name>A0A9E5A4P3_9EURY</name>
<sequence length="415" mass="48266">MNQFKPMEMEGMPVEEQFMNWDNIVRPSYDKMSVDPYTRTKIILMNGIETNAVLTCHAIERMTKDPEVKRLMSIMRRVDSMQQQTVNWLNAADQTVLETTIAYEQVAVDLTANLAKNEPDPYIKDTLDFALLEDFDHLFRFGCMLEALEGEDPELITQAKTEIKPGRPTILHHRHPNESMRKHYNKDQADLKTKMNYLTITSGEQQTMLFYKEHGFMYPDELARKLYSEIADVEEEHVTQYGVLGDPEETMLEKMAMMELCEAYNYYSCAQTETDDRIKRIWENFTKMEITHFKMCAELLRKYEGKNIGDLMQEDKIKSLIVFEPNKGYVNKVLEEQIDLMPNNMEFVKLRELPDNWSSFKAQQIMNSGMVPSEEVVNRLGTGLAEKANQDIYQDVKQQMADRIGSSAVQMAISK</sequence>
<dbReference type="EMBL" id="JAPVES010000030">
    <property type="protein sequence ID" value="MCZ3372521.1"/>
    <property type="molecule type" value="Genomic_DNA"/>
</dbReference>
<evidence type="ECO:0000313" key="1">
    <source>
        <dbReference type="EMBL" id="MCZ3364767.1"/>
    </source>
</evidence>
<evidence type="ECO:0008006" key="4">
    <source>
        <dbReference type="Google" id="ProtNLM"/>
    </source>
</evidence>
<dbReference type="Proteomes" id="UP001068021">
    <property type="component" value="Unassembled WGS sequence"/>
</dbReference>
<gene>
    <name evidence="2" type="ORF">O3H35_07735</name>
    <name evidence="1" type="ORF">O3H54_02620</name>
</gene>
<proteinExistence type="predicted"/>
<dbReference type="SUPFAM" id="SSF47240">
    <property type="entry name" value="Ferritin-like"/>
    <property type="match status" value="2"/>
</dbReference>
<dbReference type="InterPro" id="IPR009078">
    <property type="entry name" value="Ferritin-like_SF"/>
</dbReference>
<reference evidence="2" key="1">
    <citation type="submission" date="2022-12" db="EMBL/GenBank/DDBJ databases">
        <title>Reclassification of two methanogenic archaea species isolated from the Kolyma lowland permafrost.</title>
        <authorList>
            <person name="Trubitsyn V.E."/>
            <person name="Rivkina E.M."/>
            <person name="Shcherbakova V.A."/>
        </authorList>
    </citation>
    <scope>NUCLEOTIDE SEQUENCE</scope>
    <source>
        <strain evidence="1">M2</strain>
        <strain evidence="2">MK4</strain>
    </source>
</reference>
<organism evidence="2">
    <name type="scientific">Methanobacterium veterum</name>
    <dbReference type="NCBI Taxonomy" id="408577"/>
    <lineage>
        <taxon>Archaea</taxon>
        <taxon>Methanobacteriati</taxon>
        <taxon>Methanobacteriota</taxon>
        <taxon>Methanomada group</taxon>
        <taxon>Methanobacteria</taxon>
        <taxon>Methanobacteriales</taxon>
        <taxon>Methanobacteriaceae</taxon>
        <taxon>Methanobacterium</taxon>
    </lineage>
</organism>
<dbReference type="EMBL" id="JAPVER010000018">
    <property type="protein sequence ID" value="MCZ3364767.1"/>
    <property type="molecule type" value="Genomic_DNA"/>
</dbReference>
<evidence type="ECO:0000313" key="3">
    <source>
        <dbReference type="Proteomes" id="UP001068021"/>
    </source>
</evidence>
<comment type="caution">
    <text evidence="2">The sequence shown here is derived from an EMBL/GenBank/DDBJ whole genome shotgun (WGS) entry which is preliminary data.</text>
</comment>
<protein>
    <recommendedName>
        <fullName evidence="4">Rubrerythrin</fullName>
    </recommendedName>
</protein>